<sequence length="214" mass="23722">MMSLYKDVQKAAARKQGVDVKEPAEVTMSNILDGPIKRPDESKLFKTVEERCADARSTAMTLLLVGVLGLAAMILAITGSLQLPLPKIAPYSMSVLFLAFIGVAVAQIQKSKKILTEGPAEHARIKNIKKWFETEGIAAPEIAELPVTVPVNELESLYRKKYEAIKEVLHKQFSEEDVKLLDKLAADFSEDARIDAMLEEQVRIEAAVRDKRTS</sequence>
<feature type="transmembrane region" description="Helical" evidence="1">
    <location>
        <begin position="61"/>
        <end position="82"/>
    </location>
</feature>
<accession>A0ABT2S0D5</accession>
<gene>
    <name evidence="2" type="ORF">OCV63_14325</name>
</gene>
<evidence type="ECO:0000313" key="3">
    <source>
        <dbReference type="Proteomes" id="UP001652461"/>
    </source>
</evidence>
<reference evidence="2 3" key="1">
    <citation type="journal article" date="2021" name="ISME Commun">
        <title>Automated analysis of genomic sequences facilitates high-throughput and comprehensive description of bacteria.</title>
        <authorList>
            <person name="Hitch T.C.A."/>
        </authorList>
    </citation>
    <scope>NUCLEOTIDE SEQUENCE [LARGE SCALE GENOMIC DNA]</scope>
    <source>
        <strain evidence="2 3">Sanger_04</strain>
    </source>
</reference>
<dbReference type="EMBL" id="JAOQKC010000024">
    <property type="protein sequence ID" value="MCU6698055.1"/>
    <property type="molecule type" value="Genomic_DNA"/>
</dbReference>
<keyword evidence="1" id="KW-0472">Membrane</keyword>
<dbReference type="Proteomes" id="UP001652461">
    <property type="component" value="Unassembled WGS sequence"/>
</dbReference>
<evidence type="ECO:0000313" key="2">
    <source>
        <dbReference type="EMBL" id="MCU6698055.1"/>
    </source>
</evidence>
<comment type="caution">
    <text evidence="2">The sequence shown here is derived from an EMBL/GenBank/DDBJ whole genome shotgun (WGS) entry which is preliminary data.</text>
</comment>
<keyword evidence="1" id="KW-0812">Transmembrane</keyword>
<protein>
    <submittedName>
        <fullName evidence="2">Uncharacterized protein</fullName>
    </submittedName>
</protein>
<feature type="transmembrane region" description="Helical" evidence="1">
    <location>
        <begin position="88"/>
        <end position="106"/>
    </location>
</feature>
<keyword evidence="3" id="KW-1185">Reference proteome</keyword>
<name>A0ABT2S0D5_9FIRM</name>
<dbReference type="RefSeq" id="WP_158364975.1">
    <property type="nucleotide sequence ID" value="NZ_JAOQKC010000024.1"/>
</dbReference>
<proteinExistence type="predicted"/>
<evidence type="ECO:0000256" key="1">
    <source>
        <dbReference type="SAM" id="Phobius"/>
    </source>
</evidence>
<organism evidence="2 3">
    <name type="scientific">Laedolimicola ammoniilytica</name>
    <dbReference type="NCBI Taxonomy" id="2981771"/>
    <lineage>
        <taxon>Bacteria</taxon>
        <taxon>Bacillati</taxon>
        <taxon>Bacillota</taxon>
        <taxon>Clostridia</taxon>
        <taxon>Lachnospirales</taxon>
        <taxon>Lachnospiraceae</taxon>
        <taxon>Laedolimicola</taxon>
    </lineage>
</organism>
<keyword evidence="1" id="KW-1133">Transmembrane helix</keyword>